<dbReference type="EMBL" id="UINC01057434">
    <property type="protein sequence ID" value="SVB78569.1"/>
    <property type="molecule type" value="Genomic_DNA"/>
</dbReference>
<name>A0A382GUD7_9ZZZZ</name>
<sequence length="299" mass="32722">MSPVPVSPRRVFGVEFSGARDAGRHIWICRAHPGNNGIRVQSIDPLSELPGGVIEREAALQALVQKVTESSRSAWGLDFSFGLPKAVLDVLAPGVSDYTDQLRVMVSLGKAGTLLEQCTEVSPSVELRRRTDDETSTPFSPYNQRAYKQTFHGLTEVLRPLRSLPEVAVLPFDALPQTERQSGDRLPFNRGASADTPHIYVMEVCPASVLAKLGYPTHGYRGGSDPEAEARQELLHGLIRDGLVRPMTRAQKGRVIENKQGAALDSVFAAVGAWRGTRDYDHAALRADPMYGLEGFVYT</sequence>
<dbReference type="AlphaFoldDB" id="A0A382GUD7"/>
<organism evidence="1">
    <name type="scientific">marine metagenome</name>
    <dbReference type="NCBI Taxonomy" id="408172"/>
    <lineage>
        <taxon>unclassified sequences</taxon>
        <taxon>metagenomes</taxon>
        <taxon>ecological metagenomes</taxon>
    </lineage>
</organism>
<gene>
    <name evidence="1" type="ORF">METZ01_LOCUS231423</name>
</gene>
<evidence type="ECO:0008006" key="2">
    <source>
        <dbReference type="Google" id="ProtNLM"/>
    </source>
</evidence>
<accession>A0A382GUD7</accession>
<protein>
    <recommendedName>
        <fullName evidence="2">DUF429 domain-containing protein</fullName>
    </recommendedName>
</protein>
<evidence type="ECO:0000313" key="1">
    <source>
        <dbReference type="EMBL" id="SVB78569.1"/>
    </source>
</evidence>
<proteinExistence type="predicted"/>
<reference evidence="1" key="1">
    <citation type="submission" date="2018-05" db="EMBL/GenBank/DDBJ databases">
        <authorList>
            <person name="Lanie J.A."/>
            <person name="Ng W.-L."/>
            <person name="Kazmierczak K.M."/>
            <person name="Andrzejewski T.M."/>
            <person name="Davidsen T.M."/>
            <person name="Wayne K.J."/>
            <person name="Tettelin H."/>
            <person name="Glass J.I."/>
            <person name="Rusch D."/>
            <person name="Podicherti R."/>
            <person name="Tsui H.-C.T."/>
            <person name="Winkler M.E."/>
        </authorList>
    </citation>
    <scope>NUCLEOTIDE SEQUENCE</scope>
</reference>